<gene>
    <name evidence="1" type="ORF">JRO89_XS02G0231500</name>
</gene>
<sequence length="254" mass="27483">MALCLVGKLLAGRQTNRDAFKVLIPRIWRTNGAVTIELIGIVKELDLGASGDSVGKFLRIRITIDVTKPLKRGLRIQLENSNEATLSVNVLLPLPSTPLSQHHKFGAWLRAASPPRERFNRSTRGQDFSRVPKVNEENSCDSVVREPAIVNAMQAPAKGKENVGVSNSTVAGMVVSDMPAPNRSDDVAVIFNSSSAGVQFFNPSPIAHSTAEILSPLIPTIVASSDYEKVVDTHSDSVTHTLRSCMDFDLGLDS</sequence>
<accession>A0ABQ8IGW0</accession>
<dbReference type="EMBL" id="JAFEMO010000002">
    <property type="protein sequence ID" value="KAH7575848.1"/>
    <property type="molecule type" value="Genomic_DNA"/>
</dbReference>
<dbReference type="Proteomes" id="UP000827721">
    <property type="component" value="Unassembled WGS sequence"/>
</dbReference>
<organism evidence="1 2">
    <name type="scientific">Xanthoceras sorbifolium</name>
    <dbReference type="NCBI Taxonomy" id="99658"/>
    <lineage>
        <taxon>Eukaryota</taxon>
        <taxon>Viridiplantae</taxon>
        <taxon>Streptophyta</taxon>
        <taxon>Embryophyta</taxon>
        <taxon>Tracheophyta</taxon>
        <taxon>Spermatophyta</taxon>
        <taxon>Magnoliopsida</taxon>
        <taxon>eudicotyledons</taxon>
        <taxon>Gunneridae</taxon>
        <taxon>Pentapetalae</taxon>
        <taxon>rosids</taxon>
        <taxon>malvids</taxon>
        <taxon>Sapindales</taxon>
        <taxon>Sapindaceae</taxon>
        <taxon>Xanthoceroideae</taxon>
        <taxon>Xanthoceras</taxon>
    </lineage>
</organism>
<evidence type="ECO:0000313" key="2">
    <source>
        <dbReference type="Proteomes" id="UP000827721"/>
    </source>
</evidence>
<proteinExistence type="predicted"/>
<name>A0ABQ8IGW0_9ROSI</name>
<reference evidence="1 2" key="1">
    <citation type="submission" date="2021-02" db="EMBL/GenBank/DDBJ databases">
        <title>Plant Genome Project.</title>
        <authorList>
            <person name="Zhang R.-G."/>
        </authorList>
    </citation>
    <scope>NUCLEOTIDE SEQUENCE [LARGE SCALE GENOMIC DNA]</scope>
    <source>
        <tissue evidence="1">Leaves</tissue>
    </source>
</reference>
<evidence type="ECO:0000313" key="1">
    <source>
        <dbReference type="EMBL" id="KAH7575848.1"/>
    </source>
</evidence>
<keyword evidence="2" id="KW-1185">Reference proteome</keyword>
<comment type="caution">
    <text evidence="1">The sequence shown here is derived from an EMBL/GenBank/DDBJ whole genome shotgun (WGS) entry which is preliminary data.</text>
</comment>
<protein>
    <submittedName>
        <fullName evidence="1">Uncharacterized protein</fullName>
    </submittedName>
</protein>